<name>A0A1I7VYZ7_LOALO</name>
<dbReference type="GO" id="GO:0030327">
    <property type="term" value="P:prenylated protein catabolic process"/>
    <property type="evidence" value="ECO:0007669"/>
    <property type="project" value="TreeGrafter"/>
</dbReference>
<dbReference type="AlphaFoldDB" id="A0A1I7VYZ7"/>
<dbReference type="OMA" id="SIGIWDG"/>
<organism evidence="10 11">
    <name type="scientific">Loa loa</name>
    <name type="common">Eye worm</name>
    <name type="synonym">Filaria loa</name>
    <dbReference type="NCBI Taxonomy" id="7209"/>
    <lineage>
        <taxon>Eukaryota</taxon>
        <taxon>Metazoa</taxon>
        <taxon>Ecdysozoa</taxon>
        <taxon>Nematoda</taxon>
        <taxon>Chromadorea</taxon>
        <taxon>Rhabditida</taxon>
        <taxon>Spirurina</taxon>
        <taxon>Spiruromorpha</taxon>
        <taxon>Filarioidea</taxon>
        <taxon>Onchocercidae</taxon>
        <taxon>Loa</taxon>
    </lineage>
</organism>
<dbReference type="CTD" id="9943660"/>
<evidence type="ECO:0000256" key="4">
    <source>
        <dbReference type="ARBA" id="ARBA00022729"/>
    </source>
</evidence>
<accession>A0A1S0TYB6</accession>
<dbReference type="GeneID" id="9943660"/>
<keyword evidence="7" id="KW-0325">Glycoprotein</keyword>
<reference evidence="11" key="2">
    <citation type="submission" date="2016-11" db="UniProtKB">
        <authorList>
            <consortium name="WormBaseParasite"/>
        </authorList>
    </citation>
    <scope>IDENTIFICATION</scope>
</reference>
<evidence type="ECO:0000259" key="8">
    <source>
        <dbReference type="Pfam" id="PF07156"/>
    </source>
</evidence>
<dbReference type="Pfam" id="PF07156">
    <property type="entry name" value="Prenylcys_lyase"/>
    <property type="match status" value="1"/>
</dbReference>
<dbReference type="WBParaSite" id="EN70_7844">
    <property type="protein sequence ID" value="EN70_7844"/>
    <property type="gene ID" value="EN70_7844"/>
</dbReference>
<reference evidence="9 10" key="1">
    <citation type="submission" date="2012-04" db="EMBL/GenBank/DDBJ databases">
        <title>The Genome Sequence of Loa loa.</title>
        <authorList>
            <consortium name="The Broad Institute Genome Sequencing Platform"/>
            <consortium name="Broad Institute Genome Sequencing Center for Infectious Disease"/>
            <person name="Nutman T.B."/>
            <person name="Fink D.L."/>
            <person name="Russ C."/>
            <person name="Young S."/>
            <person name="Zeng Q."/>
            <person name="Gargeya S."/>
            <person name="Alvarado L."/>
            <person name="Berlin A."/>
            <person name="Chapman S.B."/>
            <person name="Chen Z."/>
            <person name="Freedman E."/>
            <person name="Gellesch M."/>
            <person name="Goldberg J."/>
            <person name="Griggs A."/>
            <person name="Gujja S."/>
            <person name="Heilman E.R."/>
            <person name="Heiman D."/>
            <person name="Howarth C."/>
            <person name="Mehta T."/>
            <person name="Neiman D."/>
            <person name="Pearson M."/>
            <person name="Roberts A."/>
            <person name="Saif S."/>
            <person name="Shea T."/>
            <person name="Shenoy N."/>
            <person name="Sisk P."/>
            <person name="Stolte C."/>
            <person name="Sykes S."/>
            <person name="White J."/>
            <person name="Yandava C."/>
            <person name="Haas B."/>
            <person name="Henn M.R."/>
            <person name="Nusbaum C."/>
            <person name="Birren B."/>
        </authorList>
    </citation>
    <scope>NUCLEOTIDE SEQUENCE [LARGE SCALE GENOMIC DNA]</scope>
</reference>
<dbReference type="InParanoid" id="A0A1I7VYZ7"/>
<dbReference type="SUPFAM" id="SSF51905">
    <property type="entry name" value="FAD/NAD(P)-binding domain"/>
    <property type="match status" value="1"/>
</dbReference>
<evidence type="ECO:0000256" key="3">
    <source>
        <dbReference type="ARBA" id="ARBA00022630"/>
    </source>
</evidence>
<proteinExistence type="inferred from homology"/>
<dbReference type="Gene3D" id="3.90.660.10">
    <property type="match status" value="1"/>
</dbReference>
<protein>
    <submittedName>
        <fullName evidence="11">Prenylcys_lyase domain-containing protein</fullName>
    </submittedName>
</protein>
<dbReference type="eggNOG" id="ENOG502QSHJ">
    <property type="taxonomic scope" value="Eukaryota"/>
</dbReference>
<keyword evidence="5" id="KW-0274">FAD</keyword>
<evidence type="ECO:0000256" key="1">
    <source>
        <dbReference type="ARBA" id="ARBA00001974"/>
    </source>
</evidence>
<comment type="cofactor">
    <cofactor evidence="1">
        <name>FAD</name>
        <dbReference type="ChEBI" id="CHEBI:57692"/>
    </cofactor>
</comment>
<dbReference type="KEGG" id="loa:LOAG_06248"/>
<evidence type="ECO:0000256" key="7">
    <source>
        <dbReference type="ARBA" id="ARBA00023180"/>
    </source>
</evidence>
<dbReference type="PANTHER" id="PTHR15944:SF0">
    <property type="entry name" value="PRENYLCYSTEINE LYASE DOMAIN-CONTAINING PROTEIN"/>
    <property type="match status" value="1"/>
</dbReference>
<keyword evidence="10" id="KW-1185">Reference proteome</keyword>
<evidence type="ECO:0000313" key="9">
    <source>
        <dbReference type="EMBL" id="EFO22240.2"/>
    </source>
</evidence>
<feature type="domain" description="Prenylcysteine lyase" evidence="8">
    <location>
        <begin position="120"/>
        <end position="463"/>
    </location>
</feature>
<dbReference type="InterPro" id="IPR017046">
    <property type="entry name" value="Prenylcysteine_Oxase1"/>
</dbReference>
<evidence type="ECO:0000256" key="6">
    <source>
        <dbReference type="ARBA" id="ARBA00023002"/>
    </source>
</evidence>
<evidence type="ECO:0000313" key="11">
    <source>
        <dbReference type="WBParaSite" id="EN70_7844"/>
    </source>
</evidence>
<dbReference type="InterPro" id="IPR036188">
    <property type="entry name" value="FAD/NAD-bd_sf"/>
</dbReference>
<accession>A0A1I7VYZ7</accession>
<dbReference type="Proteomes" id="UP000095285">
    <property type="component" value="Unassembled WGS sequence"/>
</dbReference>
<evidence type="ECO:0000256" key="5">
    <source>
        <dbReference type="ARBA" id="ARBA00022827"/>
    </source>
</evidence>
<dbReference type="Gene3D" id="1.10.405.10">
    <property type="entry name" value="Guanine Nucleotide Dissociation Inhibitor, domain 1"/>
    <property type="match status" value="1"/>
</dbReference>
<dbReference type="Pfam" id="PF13450">
    <property type="entry name" value="NAD_binding_8"/>
    <property type="match status" value="1"/>
</dbReference>
<dbReference type="STRING" id="7209.A0A1I7VYZ7"/>
<dbReference type="InterPro" id="IPR010795">
    <property type="entry name" value="Prenylcys_lyase"/>
</dbReference>
<keyword evidence="3" id="KW-0285">Flavoprotein</keyword>
<dbReference type="Gene3D" id="3.50.50.60">
    <property type="entry name" value="FAD/NAD(P)-binding domain"/>
    <property type="match status" value="1"/>
</dbReference>
<comment type="similarity">
    <text evidence="2">Belongs to the prenylcysteine oxidase family.</text>
</comment>
<keyword evidence="6" id="KW-0560">Oxidoreductase</keyword>
<dbReference type="GO" id="GO:0001735">
    <property type="term" value="F:prenylcysteine oxidase activity"/>
    <property type="evidence" value="ECO:0007669"/>
    <property type="project" value="InterPro"/>
</dbReference>
<dbReference type="EMBL" id="JH712108">
    <property type="protein sequence ID" value="EFO22240.2"/>
    <property type="molecule type" value="Genomic_DNA"/>
</dbReference>
<dbReference type="OrthoDB" id="437369at2759"/>
<sequence>MFSLLPVLVVFSIFSSGIGFRIAVIGGGIGGASSAYFLRSLAPLEANIEIHLFNQGSIGGRLTTVQMPYNGKVRMFEAGGSVLHPSNLYFRNWMEKFRLHKNKPYENDVVGIWNGEKFVFLESSWYLITFYRLLRRYGFDQLKSYLEISKLLSDFKNIYAVLDQGKSFDTVDAMVMAMSSHLAKLINMTMEEHLAENEYHDPFIVEFTNAALNCNYGQSVKEITAFVGFVGLAGCTSGLYSVNGSNKLIVEKLIDYSKVKLISAKVTIISKRNNQFVLYGRDGQGLGANYDYVVVAVPLHQKQQIQIEGVNWEGQRGKFKQIIATFLEGSLRATHWSLSENDILTTVIVCNNSLSYNSLGQILPADYRESESLPKTGPNKIWKLFSSKNLTDSELSLYFSEVKNVKRLSFLAYPEYKEYPADRPKFRIAKNICFVNAVEWLASTIEMSAIGGRNCANMFLRDFGLVEVDRTTKTEL</sequence>
<dbReference type="GO" id="GO:0030328">
    <property type="term" value="P:prenylcysteine catabolic process"/>
    <property type="evidence" value="ECO:0007669"/>
    <property type="project" value="InterPro"/>
</dbReference>
<evidence type="ECO:0000256" key="2">
    <source>
        <dbReference type="ARBA" id="ARBA00009967"/>
    </source>
</evidence>
<dbReference type="RefSeq" id="XP_020302636.1">
    <property type="nucleotide sequence ID" value="XM_020447099.1"/>
</dbReference>
<evidence type="ECO:0000313" key="10">
    <source>
        <dbReference type="Proteomes" id="UP000095285"/>
    </source>
</evidence>
<dbReference type="PANTHER" id="PTHR15944">
    <property type="entry name" value="FARNESYLCYSTEINE LYASE"/>
    <property type="match status" value="1"/>
</dbReference>
<keyword evidence="4" id="KW-0732">Signal</keyword>
<gene>
    <name evidence="9 11" type="ORF">LOAG_06248</name>
</gene>